<comment type="caution">
    <text evidence="1">The sequence shown here is derived from an EMBL/GenBank/DDBJ whole genome shotgun (WGS) entry which is preliminary data.</text>
</comment>
<accession>A0ABP7J0N6</accession>
<protein>
    <recommendedName>
        <fullName evidence="3">SnoaL-like domain-containing protein</fullName>
    </recommendedName>
</protein>
<evidence type="ECO:0008006" key="3">
    <source>
        <dbReference type="Google" id="ProtNLM"/>
    </source>
</evidence>
<evidence type="ECO:0000313" key="1">
    <source>
        <dbReference type="EMBL" id="GAA3831296.1"/>
    </source>
</evidence>
<dbReference type="EMBL" id="BAAAZR010000028">
    <property type="protein sequence ID" value="GAA3831296.1"/>
    <property type="molecule type" value="Genomic_DNA"/>
</dbReference>
<name>A0ABP7J0N6_9ACTN</name>
<sequence length="210" mass="22673">MTVSTVLLVSAMTAGCGEDSYSLTPKGEAASAAPAPLRSSKAAPAAKEDLAFPSDLRVLYEAPSASGEGAPAVRAFRDVWRRWWYAVATEGQDTRYRDLLSKQPGSQNAVFERVVAGWAAEKVRPVGVIRAHDVQVYSATGARVTLVACGDESRAGTKSVTTGQVSWSFGRRKASRYKMRIIMTLEGDRWRVYAYQASPGNHPAAKECQA</sequence>
<dbReference type="Proteomes" id="UP001500888">
    <property type="component" value="Unassembled WGS sequence"/>
</dbReference>
<reference evidence="2" key="1">
    <citation type="journal article" date="2019" name="Int. J. Syst. Evol. Microbiol.">
        <title>The Global Catalogue of Microorganisms (GCM) 10K type strain sequencing project: providing services to taxonomists for standard genome sequencing and annotation.</title>
        <authorList>
            <consortium name="The Broad Institute Genomics Platform"/>
            <consortium name="The Broad Institute Genome Sequencing Center for Infectious Disease"/>
            <person name="Wu L."/>
            <person name="Ma J."/>
        </authorList>
    </citation>
    <scope>NUCLEOTIDE SEQUENCE [LARGE SCALE GENOMIC DNA]</scope>
    <source>
        <strain evidence="2">JCM 16908</strain>
    </source>
</reference>
<organism evidence="1 2">
    <name type="scientific">Sphaerisporangium flaviroseum</name>
    <dbReference type="NCBI Taxonomy" id="509199"/>
    <lineage>
        <taxon>Bacteria</taxon>
        <taxon>Bacillati</taxon>
        <taxon>Actinomycetota</taxon>
        <taxon>Actinomycetes</taxon>
        <taxon>Streptosporangiales</taxon>
        <taxon>Streptosporangiaceae</taxon>
        <taxon>Sphaerisporangium</taxon>
    </lineage>
</organism>
<evidence type="ECO:0000313" key="2">
    <source>
        <dbReference type="Proteomes" id="UP001500888"/>
    </source>
</evidence>
<gene>
    <name evidence="1" type="ORF">GCM10022226_60420</name>
</gene>
<keyword evidence="2" id="KW-1185">Reference proteome</keyword>
<proteinExistence type="predicted"/>
<dbReference type="RefSeq" id="WP_344947757.1">
    <property type="nucleotide sequence ID" value="NZ_BAAAZR010000028.1"/>
</dbReference>